<dbReference type="RefSeq" id="WP_036190662.1">
    <property type="nucleotide sequence ID" value="NZ_JMQN01000048.1"/>
</dbReference>
<proteinExistence type="predicted"/>
<dbReference type="CDD" id="cd01948">
    <property type="entry name" value="EAL"/>
    <property type="match status" value="1"/>
</dbReference>
<dbReference type="Proteomes" id="UP000028252">
    <property type="component" value="Unassembled WGS sequence"/>
</dbReference>
<dbReference type="SMART" id="SM00052">
    <property type="entry name" value="EAL"/>
    <property type="match status" value="1"/>
</dbReference>
<dbReference type="Pfam" id="PF00563">
    <property type="entry name" value="EAL"/>
    <property type="match status" value="1"/>
</dbReference>
<comment type="caution">
    <text evidence="6">The sequence shown here is derived from an EMBL/GenBank/DDBJ whole genome shotgun (WGS) entry which is preliminary data.</text>
</comment>
<feature type="domain" description="EAL" evidence="3">
    <location>
        <begin position="455"/>
        <end position="707"/>
    </location>
</feature>
<dbReference type="InterPro" id="IPR052155">
    <property type="entry name" value="Biofilm_reg_signaling"/>
</dbReference>
<reference evidence="6 7" key="1">
    <citation type="submission" date="2014-04" db="EMBL/GenBank/DDBJ databases">
        <title>Marinobacterium kochiensis sp. nov., isolated from sediment sample collected from Kochi backwaters in Kerala, India.</title>
        <authorList>
            <person name="Singh A."/>
            <person name="Pinnaka A.K."/>
        </authorList>
    </citation>
    <scope>NUCLEOTIDE SEQUENCE [LARGE SCALE GENOMIC DNA]</scope>
    <source>
        <strain evidence="6 7">AK27</strain>
    </source>
</reference>
<dbReference type="Pfam" id="PF00672">
    <property type="entry name" value="HAMP"/>
    <property type="match status" value="1"/>
</dbReference>
<dbReference type="SUPFAM" id="SSF55073">
    <property type="entry name" value="Nucleotide cyclase"/>
    <property type="match status" value="1"/>
</dbReference>
<dbReference type="FunFam" id="3.30.70.270:FF:000001">
    <property type="entry name" value="Diguanylate cyclase domain protein"/>
    <property type="match status" value="1"/>
</dbReference>
<dbReference type="SMART" id="SM00304">
    <property type="entry name" value="HAMP"/>
    <property type="match status" value="1"/>
</dbReference>
<dbReference type="CDD" id="cd01949">
    <property type="entry name" value="GGDEF"/>
    <property type="match status" value="1"/>
</dbReference>
<evidence type="ECO:0000256" key="2">
    <source>
        <dbReference type="SAM" id="Phobius"/>
    </source>
</evidence>
<dbReference type="EMBL" id="JMQN01000048">
    <property type="protein sequence ID" value="KEA62433.1"/>
    <property type="molecule type" value="Genomic_DNA"/>
</dbReference>
<dbReference type="InterPro" id="IPR003660">
    <property type="entry name" value="HAMP_dom"/>
</dbReference>
<name>A0A081FV78_9GAMM</name>
<feature type="domain" description="HAMP" evidence="4">
    <location>
        <begin position="218"/>
        <end position="270"/>
    </location>
</feature>
<dbReference type="Gene3D" id="3.20.20.450">
    <property type="entry name" value="EAL domain"/>
    <property type="match status" value="1"/>
</dbReference>
<feature type="domain" description="GGDEF" evidence="5">
    <location>
        <begin position="306"/>
        <end position="446"/>
    </location>
</feature>
<organism evidence="6 7">
    <name type="scientific">Marinobacterium lacunae</name>
    <dbReference type="NCBI Taxonomy" id="1232683"/>
    <lineage>
        <taxon>Bacteria</taxon>
        <taxon>Pseudomonadati</taxon>
        <taxon>Pseudomonadota</taxon>
        <taxon>Gammaproteobacteria</taxon>
        <taxon>Oceanospirillales</taxon>
        <taxon>Oceanospirillaceae</taxon>
        <taxon>Marinobacterium</taxon>
    </lineage>
</organism>
<sequence>MNRQFSVITRLSLLLTLVSAIMMVVLMMVVDDTLKAYNEQSAQTDHSYITGTIREQLEDDARLLVKALGANLSESIYQLDLSRIGASFKRLRNYRKYDYIYVFDAEGKIIHDGSAEVSAYGDDIADYVPQASRPTLEGQMSWDGTHLRLVCPVTAGGAPFAAIAVSFDFAGPIKAAADSAQELEAHEQEMFDTVRQAILIAFSLLLPLGMLSARMVTKRLLNPLQTLTERSTRYADGERDISFDLHRADEIGRLGTALERMRQALEESHHQVHQMAYEDAVTSLPNRRSFQHKLSDLMHRSASLDNRFAVLFIDLDHFKQVNDTAGHAQGDQLLREVSRRLTQTLREHRNRRRPDPFLARLGGDEFVILMPSIDSAEEAAELARTLSASLATPFLISGQYFSISCSIGITLYPDDGVSSSEILKHADIAMYSAKQHGRNQFAFFQMQMTDDIRERIEIQQGIREAIEHDHLYLDYQPIYSMSNGRIQGAEALLRWNHPQHGLLSPARFIPIIEESDLIEDVTRWVAERAAGDLISLLELIPDFNLSINISGAALHQSSICDYICNIKQRLALPDNSLCIEITETSMITHLESSEKALRRWKAAGIEIWIDDFGTGYSSLAYLNSLSIDGLKIDRSFVHNLIDGHSRPLIEAMIALAESLSIQTVAEGIETDQQLAALKDMGTGLAQGFGLARPMRLDNLIHKIQQELNETA</sequence>
<dbReference type="Pfam" id="PF00990">
    <property type="entry name" value="GGDEF"/>
    <property type="match status" value="1"/>
</dbReference>
<dbReference type="NCBIfam" id="TIGR00254">
    <property type="entry name" value="GGDEF"/>
    <property type="match status" value="1"/>
</dbReference>
<dbReference type="PATRIC" id="fig|1232683.4.peg.3270"/>
<dbReference type="GO" id="GO:0007165">
    <property type="term" value="P:signal transduction"/>
    <property type="evidence" value="ECO:0007669"/>
    <property type="project" value="InterPro"/>
</dbReference>
<evidence type="ECO:0000313" key="7">
    <source>
        <dbReference type="Proteomes" id="UP000028252"/>
    </source>
</evidence>
<dbReference type="PROSITE" id="PS50885">
    <property type="entry name" value="HAMP"/>
    <property type="match status" value="1"/>
</dbReference>
<dbReference type="Gene3D" id="6.10.340.10">
    <property type="match status" value="1"/>
</dbReference>
<dbReference type="eggNOG" id="COG5001">
    <property type="taxonomic scope" value="Bacteria"/>
</dbReference>
<gene>
    <name evidence="6" type="ORF">ADIMK_3324</name>
</gene>
<dbReference type="PROSITE" id="PS50887">
    <property type="entry name" value="GGDEF"/>
    <property type="match status" value="1"/>
</dbReference>
<dbReference type="InterPro" id="IPR001633">
    <property type="entry name" value="EAL_dom"/>
</dbReference>
<dbReference type="InterPro" id="IPR000160">
    <property type="entry name" value="GGDEF_dom"/>
</dbReference>
<comment type="cofactor">
    <cofactor evidence="1">
        <name>Mg(2+)</name>
        <dbReference type="ChEBI" id="CHEBI:18420"/>
    </cofactor>
</comment>
<dbReference type="GO" id="GO:0016020">
    <property type="term" value="C:membrane"/>
    <property type="evidence" value="ECO:0007669"/>
    <property type="project" value="InterPro"/>
</dbReference>
<evidence type="ECO:0000313" key="6">
    <source>
        <dbReference type="EMBL" id="KEA62433.1"/>
    </source>
</evidence>
<accession>A0A081FV78</accession>
<keyword evidence="7" id="KW-1185">Reference proteome</keyword>
<feature type="transmembrane region" description="Helical" evidence="2">
    <location>
        <begin position="12"/>
        <end position="30"/>
    </location>
</feature>
<evidence type="ECO:0000256" key="1">
    <source>
        <dbReference type="ARBA" id="ARBA00001946"/>
    </source>
</evidence>
<keyword evidence="2" id="KW-0812">Transmembrane</keyword>
<protein>
    <submittedName>
        <fullName evidence="6">Diguanylate cyclase</fullName>
    </submittedName>
</protein>
<dbReference type="SUPFAM" id="SSF158472">
    <property type="entry name" value="HAMP domain-like"/>
    <property type="match status" value="1"/>
</dbReference>
<dbReference type="InterPro" id="IPR043128">
    <property type="entry name" value="Rev_trsase/Diguanyl_cyclase"/>
</dbReference>
<dbReference type="PANTHER" id="PTHR44757">
    <property type="entry name" value="DIGUANYLATE CYCLASE DGCP"/>
    <property type="match status" value="1"/>
</dbReference>
<dbReference type="PROSITE" id="PS50883">
    <property type="entry name" value="EAL"/>
    <property type="match status" value="1"/>
</dbReference>
<dbReference type="PANTHER" id="PTHR44757:SF2">
    <property type="entry name" value="BIOFILM ARCHITECTURE MAINTENANCE PROTEIN MBAA"/>
    <property type="match status" value="1"/>
</dbReference>
<dbReference type="GO" id="GO:0003824">
    <property type="term" value="F:catalytic activity"/>
    <property type="evidence" value="ECO:0007669"/>
    <property type="project" value="UniProtKB-ARBA"/>
</dbReference>
<dbReference type="Gene3D" id="3.30.70.270">
    <property type="match status" value="1"/>
</dbReference>
<evidence type="ECO:0000259" key="3">
    <source>
        <dbReference type="PROSITE" id="PS50883"/>
    </source>
</evidence>
<evidence type="ECO:0000259" key="5">
    <source>
        <dbReference type="PROSITE" id="PS50887"/>
    </source>
</evidence>
<evidence type="ECO:0000259" key="4">
    <source>
        <dbReference type="PROSITE" id="PS50885"/>
    </source>
</evidence>
<keyword evidence="2" id="KW-0472">Membrane</keyword>
<dbReference type="CDD" id="cd06225">
    <property type="entry name" value="HAMP"/>
    <property type="match status" value="1"/>
</dbReference>
<dbReference type="SUPFAM" id="SSF141868">
    <property type="entry name" value="EAL domain-like"/>
    <property type="match status" value="1"/>
</dbReference>
<dbReference type="InterPro" id="IPR029787">
    <property type="entry name" value="Nucleotide_cyclase"/>
</dbReference>
<keyword evidence="2" id="KW-1133">Transmembrane helix</keyword>
<dbReference type="OrthoDB" id="8416215at2"/>
<dbReference type="InterPro" id="IPR035919">
    <property type="entry name" value="EAL_sf"/>
</dbReference>
<dbReference type="STRING" id="1232683.ADIMK_3324"/>
<dbReference type="AlphaFoldDB" id="A0A081FV78"/>
<dbReference type="SMART" id="SM00267">
    <property type="entry name" value="GGDEF"/>
    <property type="match status" value="1"/>
</dbReference>